<evidence type="ECO:0000313" key="4">
    <source>
        <dbReference type="Proteomes" id="UP000286912"/>
    </source>
</evidence>
<dbReference type="Proteomes" id="UP000286912">
    <property type="component" value="Unassembled WGS sequence"/>
</dbReference>
<keyword evidence="1" id="KW-0472">Membrane</keyword>
<dbReference type="InterPro" id="IPR038762">
    <property type="entry name" value="ABM_predict"/>
</dbReference>
<accession>A0A3S0ZBQ4</accession>
<dbReference type="AlphaFoldDB" id="A0A3S0ZBQ4"/>
<dbReference type="InterPro" id="IPR011008">
    <property type="entry name" value="Dimeric_a/b-barrel"/>
</dbReference>
<dbReference type="PANTHER" id="PTHR40057">
    <property type="entry name" value="SLR1162 PROTEIN"/>
    <property type="match status" value="1"/>
</dbReference>
<comment type="caution">
    <text evidence="3">The sequence shown here is derived from an EMBL/GenBank/DDBJ whole genome shotgun (WGS) entry which is preliminary data.</text>
</comment>
<sequence>MSQETVSMTDSSADSNSAQAANNVTLKICHRVKPSARSEYEAWLRKIIQAASQYPGHQGVHILRPTDGHHDFEIALRFASSEEAARWLESEERQALVRDILPAFRQEEEIEINSGIDYWFNTSGAAPTKQPVRWKQWVVTTGVIWPLTMIVPFLWAPVLETFPLLSTWGVRHGFIAATIVGLVVYVVMPRVVRLVAPWMFR</sequence>
<keyword evidence="1" id="KW-1133">Transmembrane helix</keyword>
<dbReference type="PROSITE" id="PS51725">
    <property type="entry name" value="ABM"/>
    <property type="match status" value="1"/>
</dbReference>
<keyword evidence="4" id="KW-1185">Reference proteome</keyword>
<reference evidence="3 4" key="1">
    <citation type="submission" date="2018-12" db="EMBL/GenBank/DDBJ databases">
        <title>three novel Halomonas strain isolated from plants.</title>
        <authorList>
            <person name="Sun C."/>
        </authorList>
    </citation>
    <scope>NUCLEOTIDE SEQUENCE [LARGE SCALE GENOMIC DNA]</scope>
    <source>
        <strain evidence="3 4">RC</strain>
    </source>
</reference>
<protein>
    <submittedName>
        <fullName evidence="3">Antibiotic biosynthesis monooxygenase</fullName>
    </submittedName>
</protein>
<name>A0A3S0ZBQ4_9GAMM</name>
<keyword evidence="1" id="KW-0812">Transmembrane</keyword>
<evidence type="ECO:0000259" key="2">
    <source>
        <dbReference type="PROSITE" id="PS51725"/>
    </source>
</evidence>
<keyword evidence="3" id="KW-0503">Monooxygenase</keyword>
<feature type="transmembrane region" description="Helical" evidence="1">
    <location>
        <begin position="137"/>
        <end position="158"/>
    </location>
</feature>
<dbReference type="SUPFAM" id="SSF54909">
    <property type="entry name" value="Dimeric alpha+beta barrel"/>
    <property type="match status" value="1"/>
</dbReference>
<dbReference type="OrthoDB" id="1494254at2"/>
<dbReference type="GO" id="GO:0004497">
    <property type="term" value="F:monooxygenase activity"/>
    <property type="evidence" value="ECO:0007669"/>
    <property type="project" value="UniProtKB-KW"/>
</dbReference>
<proteinExistence type="predicted"/>
<evidence type="ECO:0000256" key="1">
    <source>
        <dbReference type="SAM" id="Phobius"/>
    </source>
</evidence>
<keyword evidence="3" id="KW-0560">Oxidoreductase</keyword>
<dbReference type="Gene3D" id="3.30.70.100">
    <property type="match status" value="1"/>
</dbReference>
<dbReference type="InterPro" id="IPR007138">
    <property type="entry name" value="ABM_dom"/>
</dbReference>
<dbReference type="EMBL" id="RZHD01000011">
    <property type="protein sequence ID" value="RUR43248.1"/>
    <property type="molecule type" value="Genomic_DNA"/>
</dbReference>
<gene>
    <name evidence="3" type="ORF">ELY37_19035</name>
</gene>
<dbReference type="Pfam" id="PF03992">
    <property type="entry name" value="ABM"/>
    <property type="match status" value="1"/>
</dbReference>
<feature type="domain" description="ABM" evidence="2">
    <location>
        <begin position="24"/>
        <end position="113"/>
    </location>
</feature>
<organism evidence="3 4">
    <name type="scientific">Vreelandella populi</name>
    <dbReference type="NCBI Taxonomy" id="2498858"/>
    <lineage>
        <taxon>Bacteria</taxon>
        <taxon>Pseudomonadati</taxon>
        <taxon>Pseudomonadota</taxon>
        <taxon>Gammaproteobacteria</taxon>
        <taxon>Oceanospirillales</taxon>
        <taxon>Halomonadaceae</taxon>
        <taxon>Vreelandella</taxon>
    </lineage>
</organism>
<evidence type="ECO:0000313" key="3">
    <source>
        <dbReference type="EMBL" id="RUR43248.1"/>
    </source>
</evidence>
<feature type="transmembrane region" description="Helical" evidence="1">
    <location>
        <begin position="170"/>
        <end position="192"/>
    </location>
</feature>
<dbReference type="PANTHER" id="PTHR40057:SF1">
    <property type="entry name" value="SLR1162 PROTEIN"/>
    <property type="match status" value="1"/>
</dbReference>